<dbReference type="Proteomes" id="UP000321353">
    <property type="component" value="Chromosome"/>
</dbReference>
<evidence type="ECO:0000259" key="3">
    <source>
        <dbReference type="PROSITE" id="PS50110"/>
    </source>
</evidence>
<dbReference type="InterPro" id="IPR050595">
    <property type="entry name" value="Bact_response_regulator"/>
</dbReference>
<dbReference type="Gene3D" id="3.40.50.2300">
    <property type="match status" value="2"/>
</dbReference>
<dbReference type="PANTHER" id="PTHR44591:SF3">
    <property type="entry name" value="RESPONSE REGULATORY DOMAIN-CONTAINING PROTEIN"/>
    <property type="match status" value="1"/>
</dbReference>
<gene>
    <name evidence="4" type="ORF">Mal15_28780</name>
</gene>
<dbReference type="CDD" id="cd00156">
    <property type="entry name" value="REC"/>
    <property type="match status" value="1"/>
</dbReference>
<feature type="domain" description="Response regulatory" evidence="3">
    <location>
        <begin position="7"/>
        <end position="121"/>
    </location>
</feature>
<evidence type="ECO:0000313" key="4">
    <source>
        <dbReference type="EMBL" id="QEF98821.1"/>
    </source>
</evidence>
<accession>A0A5B9MBY5</accession>
<evidence type="ECO:0000313" key="5">
    <source>
        <dbReference type="Proteomes" id="UP000321353"/>
    </source>
</evidence>
<keyword evidence="5" id="KW-1185">Reference proteome</keyword>
<name>A0A5B9MBY5_9BACT</name>
<dbReference type="EMBL" id="CP036264">
    <property type="protein sequence ID" value="QEF98821.1"/>
    <property type="molecule type" value="Genomic_DNA"/>
</dbReference>
<dbReference type="RefSeq" id="WP_147868308.1">
    <property type="nucleotide sequence ID" value="NZ_CP036264.1"/>
</dbReference>
<sequence length="244" mass="26780">MNERGSRVLIVDDDADIRANFSDILSDLGYQTTTAEDGVAALRCIRESRFDVVLLDYQMPGMDGASLYREIKKLQPSIAAIMITAWAGSDGAQQAKNAGTWDVLRKPVDIPDLLEKLSRAATAPIVLVVDDDEEFCQSLWQILNLKHFRVALAHSEAEGISRAADSKYQVAIVDLKLGSGDGRKVIRRIHRAIPEARTIIVSGDQKTAADAYEELGDQIVNAVCAKPIDVEQLLTMIESETGRN</sequence>
<feature type="domain" description="Response regulatory" evidence="3">
    <location>
        <begin position="125"/>
        <end position="241"/>
    </location>
</feature>
<feature type="modified residue" description="4-aspartylphosphate" evidence="2">
    <location>
        <position position="174"/>
    </location>
</feature>
<reference evidence="4 5" key="1">
    <citation type="submission" date="2019-02" db="EMBL/GenBank/DDBJ databases">
        <title>Planctomycetal bacteria perform biofilm scaping via a novel small molecule.</title>
        <authorList>
            <person name="Jeske O."/>
            <person name="Boedeker C."/>
            <person name="Wiegand S."/>
            <person name="Breitling P."/>
            <person name="Kallscheuer N."/>
            <person name="Jogler M."/>
            <person name="Rohde M."/>
            <person name="Petersen J."/>
            <person name="Medema M.H."/>
            <person name="Surup F."/>
            <person name="Jogler C."/>
        </authorList>
    </citation>
    <scope>NUCLEOTIDE SEQUENCE [LARGE SCALE GENOMIC DNA]</scope>
    <source>
        <strain evidence="4 5">Mal15</strain>
    </source>
</reference>
<dbReference type="SMART" id="SM00448">
    <property type="entry name" value="REC"/>
    <property type="match status" value="2"/>
</dbReference>
<dbReference type="Pfam" id="PF00072">
    <property type="entry name" value="Response_reg"/>
    <property type="match status" value="2"/>
</dbReference>
<protein>
    <submittedName>
        <fullName evidence="4">Response regulator receiver protein</fullName>
    </submittedName>
</protein>
<dbReference type="AlphaFoldDB" id="A0A5B9MBY5"/>
<dbReference type="InterPro" id="IPR011006">
    <property type="entry name" value="CheY-like_superfamily"/>
</dbReference>
<dbReference type="PROSITE" id="PS50110">
    <property type="entry name" value="RESPONSE_REGULATORY"/>
    <property type="match status" value="2"/>
</dbReference>
<organism evidence="4 5">
    <name type="scientific">Stieleria maiorica</name>
    <dbReference type="NCBI Taxonomy" id="2795974"/>
    <lineage>
        <taxon>Bacteria</taxon>
        <taxon>Pseudomonadati</taxon>
        <taxon>Planctomycetota</taxon>
        <taxon>Planctomycetia</taxon>
        <taxon>Pirellulales</taxon>
        <taxon>Pirellulaceae</taxon>
        <taxon>Stieleria</taxon>
    </lineage>
</organism>
<dbReference type="InterPro" id="IPR001789">
    <property type="entry name" value="Sig_transdc_resp-reg_receiver"/>
</dbReference>
<dbReference type="GO" id="GO:0000160">
    <property type="term" value="P:phosphorelay signal transduction system"/>
    <property type="evidence" value="ECO:0007669"/>
    <property type="project" value="UniProtKB-KW"/>
</dbReference>
<evidence type="ECO:0000256" key="2">
    <source>
        <dbReference type="PROSITE-ProRule" id="PRU00169"/>
    </source>
</evidence>
<feature type="modified residue" description="4-aspartylphosphate" evidence="2">
    <location>
        <position position="56"/>
    </location>
</feature>
<dbReference type="SUPFAM" id="SSF52172">
    <property type="entry name" value="CheY-like"/>
    <property type="match status" value="2"/>
</dbReference>
<evidence type="ECO:0000256" key="1">
    <source>
        <dbReference type="ARBA" id="ARBA00022553"/>
    </source>
</evidence>
<dbReference type="KEGG" id="smam:Mal15_28780"/>
<proteinExistence type="predicted"/>
<keyword evidence="1 2" id="KW-0597">Phosphoprotein</keyword>
<dbReference type="PANTHER" id="PTHR44591">
    <property type="entry name" value="STRESS RESPONSE REGULATOR PROTEIN 1"/>
    <property type="match status" value="1"/>
</dbReference>